<evidence type="ECO:0000256" key="3">
    <source>
        <dbReference type="SAM" id="SignalP"/>
    </source>
</evidence>
<feature type="chain" id="PRO_5021824534" description="Chromosome partition protein Smc" evidence="3">
    <location>
        <begin position="30"/>
        <end position="340"/>
    </location>
</feature>
<organism evidence="4 5">
    <name type="scientific">Stieleria marina</name>
    <dbReference type="NCBI Taxonomy" id="1930275"/>
    <lineage>
        <taxon>Bacteria</taxon>
        <taxon>Pseudomonadati</taxon>
        <taxon>Planctomycetota</taxon>
        <taxon>Planctomycetia</taxon>
        <taxon>Pirellulales</taxon>
        <taxon>Pirellulaceae</taxon>
        <taxon>Stieleria</taxon>
    </lineage>
</organism>
<keyword evidence="1" id="KW-0175">Coiled coil</keyword>
<reference evidence="4 5" key="1">
    <citation type="submission" date="2019-02" db="EMBL/GenBank/DDBJ databases">
        <title>Deep-cultivation of Planctomycetes and their phenomic and genomic characterization uncovers novel biology.</title>
        <authorList>
            <person name="Wiegand S."/>
            <person name="Jogler M."/>
            <person name="Boedeker C."/>
            <person name="Pinto D."/>
            <person name="Vollmers J."/>
            <person name="Rivas-Marin E."/>
            <person name="Kohn T."/>
            <person name="Peeters S.H."/>
            <person name="Heuer A."/>
            <person name="Rast P."/>
            <person name="Oberbeckmann S."/>
            <person name="Bunk B."/>
            <person name="Jeske O."/>
            <person name="Meyerdierks A."/>
            <person name="Storesund J.E."/>
            <person name="Kallscheuer N."/>
            <person name="Luecker S."/>
            <person name="Lage O.M."/>
            <person name="Pohl T."/>
            <person name="Merkel B.J."/>
            <person name="Hornburger P."/>
            <person name="Mueller R.-W."/>
            <person name="Bruemmer F."/>
            <person name="Labrenz M."/>
            <person name="Spormann A.M."/>
            <person name="Op den Camp H."/>
            <person name="Overmann J."/>
            <person name="Amann R."/>
            <person name="Jetten M.S.M."/>
            <person name="Mascher T."/>
            <person name="Medema M.H."/>
            <person name="Devos D.P."/>
            <person name="Kaster A.-K."/>
            <person name="Ovreas L."/>
            <person name="Rohde M."/>
            <person name="Galperin M.Y."/>
            <person name="Jogler C."/>
        </authorList>
    </citation>
    <scope>NUCLEOTIDE SEQUENCE [LARGE SCALE GENOMIC DNA]</scope>
    <source>
        <strain evidence="4 5">K23_9</strain>
    </source>
</reference>
<dbReference type="Proteomes" id="UP000319817">
    <property type="component" value="Chromosome"/>
</dbReference>
<dbReference type="EMBL" id="CP036526">
    <property type="protein sequence ID" value="QDT10266.1"/>
    <property type="molecule type" value="Genomic_DNA"/>
</dbReference>
<accession>A0A517NT21</accession>
<keyword evidence="5" id="KW-1185">Reference proteome</keyword>
<evidence type="ECO:0008006" key="6">
    <source>
        <dbReference type="Google" id="ProtNLM"/>
    </source>
</evidence>
<protein>
    <recommendedName>
        <fullName evidence="6">Chromosome partition protein Smc</fullName>
    </recommendedName>
</protein>
<dbReference type="AlphaFoldDB" id="A0A517NT21"/>
<evidence type="ECO:0000256" key="1">
    <source>
        <dbReference type="SAM" id="Coils"/>
    </source>
</evidence>
<evidence type="ECO:0000313" key="5">
    <source>
        <dbReference type="Proteomes" id="UP000319817"/>
    </source>
</evidence>
<gene>
    <name evidence="4" type="ORF">K239x_22220</name>
</gene>
<feature type="region of interest" description="Disordered" evidence="2">
    <location>
        <begin position="96"/>
        <end position="124"/>
    </location>
</feature>
<evidence type="ECO:0000313" key="4">
    <source>
        <dbReference type="EMBL" id="QDT10266.1"/>
    </source>
</evidence>
<feature type="coiled-coil region" evidence="1">
    <location>
        <begin position="242"/>
        <end position="315"/>
    </location>
</feature>
<feature type="signal peptide" evidence="3">
    <location>
        <begin position="1"/>
        <end position="29"/>
    </location>
</feature>
<feature type="region of interest" description="Disordered" evidence="2">
    <location>
        <begin position="146"/>
        <end position="189"/>
    </location>
</feature>
<evidence type="ECO:0000256" key="2">
    <source>
        <dbReference type="SAM" id="MobiDB-lite"/>
    </source>
</evidence>
<keyword evidence="3" id="KW-0732">Signal</keyword>
<proteinExistence type="predicted"/>
<name>A0A517NT21_9BACT</name>
<sequence length="340" mass="37750" precursor="true">MTIVDRFRTGRRSALCVAIFALLCSQTFAHEPIDSPASDTPSRGRVVMEKIDSFQTSVRQKLKNVLIRDKDVSTTVETAQPLVPRSSRYQVIHMAGSRRNRRDETLTQGASQARSEVRDQPRAGHQWIAVDSDVDPIQYREILEPTSDSLPPAIPSMDRHSQIPSLPEPLRPISRRPITGDDGINAGGGYPTELTHRYVPGEGLIPPTGSLGQPGVASQGPVVSGSRLGYAQITATEKALALMHENEQLRNAKKNIAGDNERLRESLKSTQDLLARTNDAVRAAQIQLQNAENANRRLREQVAQAESKHKRYLMETDRMLTSLRDELDEVLVSEINQRGN</sequence>